<sequence length="494" mass="52544">MRPLLPLRIVVALLLSLGLAALLILILYLTDLGFAVWERLATAPTGFVVAYALLIALVAGGGGWLIWRLLAPSPAPPSAPPAPTAPPAEPELTARLETAAEQGVDVAELRAELDELARRRAAGRIVVALFGEVSAGKSSLIRALLPDAAVAVDVLGGTTRTVTQHTWTSPAGDALVLADVPGTNEAGGALDALARAEAERAHLVIYVCDGDLTRDQAAQLDALLALGKPLLLALNKTDRYSADERAQVEARLRERLAGRAELVGVQAGGSEEVLRVLPDGREEWLTRPRPAEVEALRAALRRQLDADPAALEQLRDLAVFSVLARRLERSVAAHRRERGDALVQGYARKAVFGALAAVGPGTDVLIQGYLGVAMLKDLCALYEVPAREVDLQRFVELASGHVKRNLNLLLALAGNVFKAFPGVGTVVGGMLHAVAYGLIFESLGRAVVRSLETRGELAAAPVLRLFEDDLREHLETRARRLAGLVVGRARGHDA</sequence>
<dbReference type="EMBL" id="SLWY01000005">
    <property type="protein sequence ID" value="TCO82428.1"/>
    <property type="molecule type" value="Genomic_DNA"/>
</dbReference>
<feature type="transmembrane region" description="Helical" evidence="1">
    <location>
        <begin position="48"/>
        <end position="67"/>
    </location>
</feature>
<evidence type="ECO:0000313" key="4">
    <source>
        <dbReference type="Proteomes" id="UP000295765"/>
    </source>
</evidence>
<dbReference type="SUPFAM" id="SSF52540">
    <property type="entry name" value="P-loop containing nucleoside triphosphate hydrolases"/>
    <property type="match status" value="1"/>
</dbReference>
<organism evidence="3 4">
    <name type="scientific">Plasticicumulans lactativorans</name>
    <dbReference type="NCBI Taxonomy" id="1133106"/>
    <lineage>
        <taxon>Bacteria</taxon>
        <taxon>Pseudomonadati</taxon>
        <taxon>Pseudomonadota</taxon>
        <taxon>Gammaproteobacteria</taxon>
        <taxon>Candidatus Competibacteraceae</taxon>
        <taxon>Plasticicumulans</taxon>
    </lineage>
</organism>
<name>A0A4R2LHB4_9GAMM</name>
<dbReference type="InterPro" id="IPR006073">
    <property type="entry name" value="GTP-bd"/>
</dbReference>
<evidence type="ECO:0000259" key="2">
    <source>
        <dbReference type="Pfam" id="PF01926"/>
    </source>
</evidence>
<feature type="transmembrane region" description="Helical" evidence="1">
    <location>
        <begin position="7"/>
        <end position="28"/>
    </location>
</feature>
<evidence type="ECO:0000313" key="3">
    <source>
        <dbReference type="EMBL" id="TCO82428.1"/>
    </source>
</evidence>
<keyword evidence="4" id="KW-1185">Reference proteome</keyword>
<gene>
    <name evidence="3" type="ORF">EV699_105219</name>
</gene>
<comment type="caution">
    <text evidence="3">The sequence shown here is derived from an EMBL/GenBank/DDBJ whole genome shotgun (WGS) entry which is preliminary data.</text>
</comment>
<dbReference type="GO" id="GO:0005525">
    <property type="term" value="F:GTP binding"/>
    <property type="evidence" value="ECO:0007669"/>
    <property type="project" value="InterPro"/>
</dbReference>
<dbReference type="RefSeq" id="WP_132539851.1">
    <property type="nucleotide sequence ID" value="NZ_SLWY01000005.1"/>
</dbReference>
<evidence type="ECO:0000256" key="1">
    <source>
        <dbReference type="SAM" id="Phobius"/>
    </source>
</evidence>
<dbReference type="OrthoDB" id="5940879at2"/>
<dbReference type="GO" id="GO:0002098">
    <property type="term" value="P:tRNA wobble uridine modification"/>
    <property type="evidence" value="ECO:0007669"/>
    <property type="project" value="TreeGrafter"/>
</dbReference>
<dbReference type="Proteomes" id="UP000295765">
    <property type="component" value="Unassembled WGS sequence"/>
</dbReference>
<dbReference type="AlphaFoldDB" id="A0A4R2LHB4"/>
<protein>
    <recommendedName>
        <fullName evidence="2">G domain-containing protein</fullName>
    </recommendedName>
</protein>
<dbReference type="GO" id="GO:0005737">
    <property type="term" value="C:cytoplasm"/>
    <property type="evidence" value="ECO:0007669"/>
    <property type="project" value="TreeGrafter"/>
</dbReference>
<dbReference type="PANTHER" id="PTHR42714">
    <property type="entry name" value="TRNA MODIFICATION GTPASE GTPBP3"/>
    <property type="match status" value="1"/>
</dbReference>
<keyword evidence="1" id="KW-0472">Membrane</keyword>
<keyword evidence="1" id="KW-0812">Transmembrane</keyword>
<proteinExistence type="predicted"/>
<dbReference type="Pfam" id="PF01926">
    <property type="entry name" value="MMR_HSR1"/>
    <property type="match status" value="1"/>
</dbReference>
<keyword evidence="1" id="KW-1133">Transmembrane helix</keyword>
<feature type="domain" description="G" evidence="2">
    <location>
        <begin position="127"/>
        <end position="236"/>
    </location>
</feature>
<dbReference type="InterPro" id="IPR027417">
    <property type="entry name" value="P-loop_NTPase"/>
</dbReference>
<dbReference type="GO" id="GO:0030488">
    <property type="term" value="P:tRNA methylation"/>
    <property type="evidence" value="ECO:0007669"/>
    <property type="project" value="TreeGrafter"/>
</dbReference>
<dbReference type="Gene3D" id="3.40.50.300">
    <property type="entry name" value="P-loop containing nucleotide triphosphate hydrolases"/>
    <property type="match status" value="1"/>
</dbReference>
<accession>A0A4R2LHB4</accession>
<dbReference type="PANTHER" id="PTHR42714:SF2">
    <property type="entry name" value="TRNA MODIFICATION GTPASE GTPBP3, MITOCHONDRIAL"/>
    <property type="match status" value="1"/>
</dbReference>
<reference evidence="3 4" key="1">
    <citation type="submission" date="2019-03" db="EMBL/GenBank/DDBJ databases">
        <title>Genomic Encyclopedia of Type Strains, Phase IV (KMG-IV): sequencing the most valuable type-strain genomes for metagenomic binning, comparative biology and taxonomic classification.</title>
        <authorList>
            <person name="Goeker M."/>
        </authorList>
    </citation>
    <scope>NUCLEOTIDE SEQUENCE [LARGE SCALE GENOMIC DNA]</scope>
    <source>
        <strain evidence="3 4">DSM 25287</strain>
    </source>
</reference>